<sequence length="125" mass="14253">MAPHLLTGFSRNVRNWDDEFIYISLVRGSHPFYLRESDRQSLFPIVWSSYRMALVIGESDLSDIDRDVVARLISVLVLMLRFGHRDFVGPTNVKEEPNSPLCSPLGQLGFTCTNGDERRQQVSPV</sequence>
<organism evidence="1 2">
    <name type="scientific">Senna tora</name>
    <dbReference type="NCBI Taxonomy" id="362788"/>
    <lineage>
        <taxon>Eukaryota</taxon>
        <taxon>Viridiplantae</taxon>
        <taxon>Streptophyta</taxon>
        <taxon>Embryophyta</taxon>
        <taxon>Tracheophyta</taxon>
        <taxon>Spermatophyta</taxon>
        <taxon>Magnoliopsida</taxon>
        <taxon>eudicotyledons</taxon>
        <taxon>Gunneridae</taxon>
        <taxon>Pentapetalae</taxon>
        <taxon>rosids</taxon>
        <taxon>fabids</taxon>
        <taxon>Fabales</taxon>
        <taxon>Fabaceae</taxon>
        <taxon>Caesalpinioideae</taxon>
        <taxon>Cassia clade</taxon>
        <taxon>Senna</taxon>
    </lineage>
</organism>
<evidence type="ECO:0000313" key="2">
    <source>
        <dbReference type="Proteomes" id="UP000634136"/>
    </source>
</evidence>
<protein>
    <submittedName>
        <fullName evidence="1">Uncharacterized protein</fullName>
    </submittedName>
</protein>
<name>A0A835CAD2_9FABA</name>
<gene>
    <name evidence="1" type="ORF">G2W53_009625</name>
</gene>
<accession>A0A835CAD2</accession>
<reference evidence="1" key="1">
    <citation type="submission" date="2020-09" db="EMBL/GenBank/DDBJ databases">
        <title>Genome-Enabled Discovery of Anthraquinone Biosynthesis in Senna tora.</title>
        <authorList>
            <person name="Kang S.-H."/>
            <person name="Pandey R.P."/>
            <person name="Lee C.-M."/>
            <person name="Sim J.-S."/>
            <person name="Jeong J.-T."/>
            <person name="Choi B.-S."/>
            <person name="Jung M."/>
            <person name="Ginzburg D."/>
            <person name="Zhao K."/>
            <person name="Won S.Y."/>
            <person name="Oh T.-J."/>
            <person name="Yu Y."/>
            <person name="Kim N.-H."/>
            <person name="Lee O.R."/>
            <person name="Lee T.-H."/>
            <person name="Bashyal P."/>
            <person name="Kim T.-S."/>
            <person name="Lee W.-H."/>
            <person name="Kawkins C."/>
            <person name="Kim C.-K."/>
            <person name="Kim J.S."/>
            <person name="Ahn B.O."/>
            <person name="Rhee S.Y."/>
            <person name="Sohng J.K."/>
        </authorList>
    </citation>
    <scope>NUCLEOTIDE SEQUENCE</scope>
    <source>
        <tissue evidence="1">Leaf</tissue>
    </source>
</reference>
<comment type="caution">
    <text evidence="1">The sequence shown here is derived from an EMBL/GenBank/DDBJ whole genome shotgun (WGS) entry which is preliminary data.</text>
</comment>
<dbReference type="EMBL" id="JAAIUW010000004">
    <property type="protein sequence ID" value="KAF7834766.1"/>
    <property type="molecule type" value="Genomic_DNA"/>
</dbReference>
<proteinExistence type="predicted"/>
<dbReference type="Proteomes" id="UP000634136">
    <property type="component" value="Unassembled WGS sequence"/>
</dbReference>
<evidence type="ECO:0000313" key="1">
    <source>
        <dbReference type="EMBL" id="KAF7834766.1"/>
    </source>
</evidence>
<dbReference type="AlphaFoldDB" id="A0A835CAD2"/>
<keyword evidence="2" id="KW-1185">Reference proteome</keyword>